<dbReference type="SUPFAM" id="SSF47226">
    <property type="entry name" value="Histidine-containing phosphotransfer domain, HPT domain"/>
    <property type="match status" value="1"/>
</dbReference>
<keyword evidence="7 22" id="KW-0812">Transmembrane</keyword>
<feature type="modified residue" description="4-aspartylphosphate" evidence="21">
    <location>
        <position position="559"/>
    </location>
</feature>
<dbReference type="PATRIC" id="fig|946483.4.peg.535"/>
<evidence type="ECO:0000256" key="20">
    <source>
        <dbReference type="PROSITE-ProRule" id="PRU00110"/>
    </source>
</evidence>
<evidence type="ECO:0000256" key="18">
    <source>
        <dbReference type="ARBA" id="ARBA00068150"/>
    </source>
</evidence>
<keyword evidence="6" id="KW-0808">Transferase</keyword>
<gene>
    <name evidence="26" type="ORF">Cenrod_0532</name>
</gene>
<dbReference type="SUPFAM" id="SSF52172">
    <property type="entry name" value="CheY-like"/>
    <property type="match status" value="2"/>
</dbReference>
<evidence type="ECO:0000256" key="3">
    <source>
        <dbReference type="ARBA" id="ARBA00012438"/>
    </source>
</evidence>
<keyword evidence="5 21" id="KW-0597">Phosphoprotein</keyword>
<evidence type="ECO:0000256" key="11">
    <source>
        <dbReference type="ARBA" id="ARBA00022840"/>
    </source>
</evidence>
<evidence type="ECO:0000256" key="14">
    <source>
        <dbReference type="ARBA" id="ARBA00023026"/>
    </source>
</evidence>
<dbReference type="PROSITE" id="PS50109">
    <property type="entry name" value="HIS_KIN"/>
    <property type="match status" value="1"/>
</dbReference>
<comment type="function">
    <text evidence="16">Member of the two-component regulatory system BvgS/BvgA. Phosphorylates BvgA via a four-step phosphorelay in response to environmental signals.</text>
</comment>
<dbReference type="Gene3D" id="1.20.120.160">
    <property type="entry name" value="HPT domain"/>
    <property type="match status" value="1"/>
</dbReference>
<dbReference type="GO" id="GO:0005524">
    <property type="term" value="F:ATP binding"/>
    <property type="evidence" value="ECO:0007669"/>
    <property type="project" value="UniProtKB-KW"/>
</dbReference>
<reference evidence="26 27" key="1">
    <citation type="journal article" date="2013" name="Genome Biol.">
        <title>Genomic analysis reveals key aspects of prokaryotic symbiosis in the phototrophic consortium "Chlorochromatium aggregatum".</title>
        <authorList>
            <person name="Liu Z."/>
            <person name="Muller J."/>
            <person name="Li T."/>
            <person name="Alvey R.M."/>
            <person name="Vogl K."/>
            <person name="Frigaard N.U."/>
            <person name="Rockwell N.C."/>
            <person name="Boyd E.S."/>
            <person name="Tomsho L.P."/>
            <person name="Schuster S.C."/>
            <person name="Henke P."/>
            <person name="Rohde M."/>
            <person name="Overmann J."/>
            <person name="Bryant D.A."/>
        </authorList>
    </citation>
    <scope>NUCLEOTIDE SEQUENCE [LARGE SCALE GENOMIC DNA]</scope>
    <source>
        <strain evidence="26">CR</strain>
    </source>
</reference>
<evidence type="ECO:0000256" key="6">
    <source>
        <dbReference type="ARBA" id="ARBA00022679"/>
    </source>
</evidence>
<dbReference type="CDD" id="cd16922">
    <property type="entry name" value="HATPase_EvgS-ArcB-TorS-like"/>
    <property type="match status" value="1"/>
</dbReference>
<evidence type="ECO:0000256" key="1">
    <source>
        <dbReference type="ARBA" id="ARBA00000085"/>
    </source>
</evidence>
<feature type="domain" description="HPt" evidence="25">
    <location>
        <begin position="814"/>
        <end position="900"/>
    </location>
</feature>
<keyword evidence="14" id="KW-0843">Virulence</keyword>
<dbReference type="KEGG" id="cbx:Cenrod_0532"/>
<dbReference type="InterPro" id="IPR003661">
    <property type="entry name" value="HisK_dim/P_dom"/>
</dbReference>
<feature type="domain" description="Response regulatory" evidence="24">
    <location>
        <begin position="653"/>
        <end position="772"/>
    </location>
</feature>
<feature type="transmembrane region" description="Helical" evidence="22">
    <location>
        <begin position="6"/>
        <end position="23"/>
    </location>
</feature>
<feature type="modified residue" description="Phosphohistidine" evidence="20">
    <location>
        <position position="853"/>
    </location>
</feature>
<dbReference type="Pfam" id="PF00072">
    <property type="entry name" value="Response_reg"/>
    <property type="match status" value="2"/>
</dbReference>
<dbReference type="Gene3D" id="3.40.50.2300">
    <property type="match status" value="2"/>
</dbReference>
<evidence type="ECO:0000256" key="15">
    <source>
        <dbReference type="ARBA" id="ARBA00023136"/>
    </source>
</evidence>
<dbReference type="AlphaFoldDB" id="U5N545"/>
<dbReference type="InterPro" id="IPR003594">
    <property type="entry name" value="HATPase_dom"/>
</dbReference>
<dbReference type="eggNOG" id="COG2205">
    <property type="taxonomic scope" value="Bacteria"/>
</dbReference>
<evidence type="ECO:0000256" key="19">
    <source>
        <dbReference type="ARBA" id="ARBA00070152"/>
    </source>
</evidence>
<keyword evidence="15 22" id="KW-0472">Membrane</keyword>
<dbReference type="Gene3D" id="3.30.565.10">
    <property type="entry name" value="Histidine kinase-like ATPase, C-terminal domain"/>
    <property type="match status" value="1"/>
</dbReference>
<feature type="transmembrane region" description="Helical" evidence="22">
    <location>
        <begin position="30"/>
        <end position="48"/>
    </location>
</feature>
<dbReference type="SMART" id="SM00388">
    <property type="entry name" value="HisKA"/>
    <property type="match status" value="1"/>
</dbReference>
<feature type="transmembrane region" description="Helical" evidence="22">
    <location>
        <begin position="103"/>
        <end position="122"/>
    </location>
</feature>
<dbReference type="PRINTS" id="PR00344">
    <property type="entry name" value="BCTRLSENSOR"/>
</dbReference>
<dbReference type="GO" id="GO:0000155">
    <property type="term" value="F:phosphorelay sensor kinase activity"/>
    <property type="evidence" value="ECO:0007669"/>
    <property type="project" value="InterPro"/>
</dbReference>
<dbReference type="HOGENOM" id="CLU_000445_104_15_4"/>
<dbReference type="PROSITE" id="PS50894">
    <property type="entry name" value="HPT"/>
    <property type="match status" value="1"/>
</dbReference>
<keyword evidence="9" id="KW-0547">Nucleotide-binding</keyword>
<dbReference type="FunFam" id="1.10.287.130:FF:000002">
    <property type="entry name" value="Two-component osmosensing histidine kinase"/>
    <property type="match status" value="1"/>
</dbReference>
<keyword evidence="13" id="KW-0902">Two-component regulatory system</keyword>
<dbReference type="PANTHER" id="PTHR45339:SF1">
    <property type="entry name" value="HYBRID SIGNAL TRANSDUCTION HISTIDINE KINASE J"/>
    <property type="match status" value="1"/>
</dbReference>
<name>U5N545_9BURK</name>
<evidence type="ECO:0000256" key="5">
    <source>
        <dbReference type="ARBA" id="ARBA00022553"/>
    </source>
</evidence>
<dbReference type="CDD" id="cd17546">
    <property type="entry name" value="REC_hyHK_CKI1_RcsC-like"/>
    <property type="match status" value="1"/>
</dbReference>
<dbReference type="SMART" id="SM00448">
    <property type="entry name" value="REC"/>
    <property type="match status" value="2"/>
</dbReference>
<keyword evidence="4" id="KW-1003">Cell membrane</keyword>
<evidence type="ECO:0000256" key="16">
    <source>
        <dbReference type="ARBA" id="ARBA00058004"/>
    </source>
</evidence>
<comment type="subcellular location">
    <subcellularLocation>
        <location evidence="2">Cell membrane</location>
        <topology evidence="2">Multi-pass membrane protein</topology>
    </subcellularLocation>
</comment>
<feature type="transmembrane region" description="Helical" evidence="22">
    <location>
        <begin position="63"/>
        <end position="82"/>
    </location>
</feature>
<evidence type="ECO:0000313" key="26">
    <source>
        <dbReference type="EMBL" id="AGX86646.1"/>
    </source>
</evidence>
<keyword evidence="12 22" id="KW-1133">Transmembrane helix</keyword>
<feature type="modified residue" description="4-aspartylphosphate" evidence="21">
    <location>
        <position position="702"/>
    </location>
</feature>
<evidence type="ECO:0000313" key="27">
    <source>
        <dbReference type="Proteomes" id="UP000017184"/>
    </source>
</evidence>
<dbReference type="EMBL" id="CP004885">
    <property type="protein sequence ID" value="AGX86646.1"/>
    <property type="molecule type" value="Genomic_DNA"/>
</dbReference>
<dbReference type="PROSITE" id="PS50110">
    <property type="entry name" value="RESPONSE_REGULATORY"/>
    <property type="match status" value="2"/>
</dbReference>
<comment type="subunit">
    <text evidence="17">At low DSF concentrations, interacts with RpfF.</text>
</comment>
<dbReference type="InterPro" id="IPR036641">
    <property type="entry name" value="HPT_dom_sf"/>
</dbReference>
<dbReference type="CDD" id="cd00088">
    <property type="entry name" value="HPT"/>
    <property type="match status" value="1"/>
</dbReference>
<evidence type="ECO:0000259" key="24">
    <source>
        <dbReference type="PROSITE" id="PS50110"/>
    </source>
</evidence>
<comment type="catalytic activity">
    <reaction evidence="1">
        <text>ATP + protein L-histidine = ADP + protein N-phospho-L-histidine.</text>
        <dbReference type="EC" id="2.7.13.3"/>
    </reaction>
</comment>
<dbReference type="GO" id="GO:0005886">
    <property type="term" value="C:plasma membrane"/>
    <property type="evidence" value="ECO:0007669"/>
    <property type="project" value="UniProtKB-SubCell"/>
</dbReference>
<dbReference type="SUPFAM" id="SSF55874">
    <property type="entry name" value="ATPase domain of HSP90 chaperone/DNA topoisomerase II/histidine kinase"/>
    <property type="match status" value="1"/>
</dbReference>
<keyword evidence="8" id="KW-0732">Signal</keyword>
<dbReference type="InterPro" id="IPR001789">
    <property type="entry name" value="Sig_transdc_resp-reg_receiver"/>
</dbReference>
<organism evidence="26 27">
    <name type="scientific">Candidatus Symbiobacter mobilis CR</name>
    <dbReference type="NCBI Taxonomy" id="946483"/>
    <lineage>
        <taxon>Bacteria</taxon>
        <taxon>Pseudomonadati</taxon>
        <taxon>Pseudomonadota</taxon>
        <taxon>Betaproteobacteria</taxon>
        <taxon>Burkholderiales</taxon>
        <taxon>Comamonadaceae</taxon>
    </lineage>
</organism>
<sequence>MDVVFLVYGLAFLAMGMGIALRYEYQSELALSHILPLLAGFGFSHGLLEWTDLWRVVRGDPDWLTVARPVLLLVSFLFLMEFGRRLVRVSLEPSALATPWGRLLGVELYAPILLAIAAWVGMSDKPLLALNIASRYLTGVPGAALCGVGFLLYFRNRLVLYMPQSEHRRLQWASYTACAAFLGYALFGGLVVPRADWFPASVLSQESFVEATQIPVQLFRAGCAVLIAAAVLALLKAFHLEGIQRLEDARAAAETANRTKSEFLANMSHEIRTPMNGVIGMTGLLLETKLTDDQREYASIVRSSGEALLTLINDILDFSKIEAGKLELEETDFDLRELLEESADLLAIRAEEKHLELVSHVDPAIPTLLRGDPGRLRQIVINLVGNAIKFTPAGEVAVEVSQEQGAPQGSVLLHFAISDTGIGIPADKMSQLFSAFTQVDASMTRKYGGTGLGLSICKRLVERMGGDIGVQSVPNRGSTFWFRLPFLTQPTRQGSQPQGRLEGKRVLVVDDNATNRRLLDVLLRHWGCTPLLAEDGTSALAQLVTEAAAGRRIDVSVLDMQMPDMDGLMLARVIRADPHWKALPLIMLTSVTRNGDAALAAECGLAAYLSKPVKHAQLYRCFASVLGAAPHGLRVGQGADHRAPSGTPQRRCRILVAEDNPTNQRVTLHMLSKLGHHADAVGNGLEVLQVLATIPHDLVLMDCQMPEMDGYEATRKIRAAGSHVLQPRIPIVALTADAMPGTRDKALAAGMDDYLAKPISPMALAEALVRWLPKDDGAGVAPRPQESAVAHAAVQGAKPPVFDRLATLERLGHNERLLQEMVDLMLQGAVQDIAVIKAALETGKSEPLVRHVHSIKGAASSVGAMALSACAAGIQEQALAGHIDEVRTAIPELERCMAQFRITVATESMGAEPASR</sequence>
<evidence type="ECO:0000256" key="22">
    <source>
        <dbReference type="SAM" id="Phobius"/>
    </source>
</evidence>
<dbReference type="Pfam" id="PF01627">
    <property type="entry name" value="Hpt"/>
    <property type="match status" value="1"/>
</dbReference>
<dbReference type="EC" id="2.7.13.3" evidence="3"/>
<dbReference type="FunFam" id="3.30.565.10:FF:000010">
    <property type="entry name" value="Sensor histidine kinase RcsC"/>
    <property type="match status" value="1"/>
</dbReference>
<evidence type="ECO:0000256" key="2">
    <source>
        <dbReference type="ARBA" id="ARBA00004651"/>
    </source>
</evidence>
<dbReference type="InterPro" id="IPR011006">
    <property type="entry name" value="CheY-like_superfamily"/>
</dbReference>
<evidence type="ECO:0000256" key="12">
    <source>
        <dbReference type="ARBA" id="ARBA00022989"/>
    </source>
</evidence>
<evidence type="ECO:0000259" key="23">
    <source>
        <dbReference type="PROSITE" id="PS50109"/>
    </source>
</evidence>
<keyword evidence="27" id="KW-1185">Reference proteome</keyword>
<feature type="transmembrane region" description="Helical" evidence="22">
    <location>
        <begin position="175"/>
        <end position="194"/>
    </location>
</feature>
<dbReference type="InterPro" id="IPR036890">
    <property type="entry name" value="HATPase_C_sf"/>
</dbReference>
<evidence type="ECO:0000256" key="17">
    <source>
        <dbReference type="ARBA" id="ARBA00064003"/>
    </source>
</evidence>
<dbReference type="InterPro" id="IPR008207">
    <property type="entry name" value="Sig_transdc_His_kin_Hpt_dom"/>
</dbReference>
<dbReference type="Pfam" id="PF00512">
    <property type="entry name" value="HisKA"/>
    <property type="match status" value="1"/>
</dbReference>
<dbReference type="CDD" id="cd00156">
    <property type="entry name" value="REC"/>
    <property type="match status" value="1"/>
</dbReference>
<dbReference type="Proteomes" id="UP000017184">
    <property type="component" value="Chromosome"/>
</dbReference>
<dbReference type="InterPro" id="IPR036097">
    <property type="entry name" value="HisK_dim/P_sf"/>
</dbReference>
<keyword evidence="11" id="KW-0067">ATP-binding</keyword>
<dbReference type="SMART" id="SM00387">
    <property type="entry name" value="HATPase_c"/>
    <property type="match status" value="1"/>
</dbReference>
<protein>
    <recommendedName>
        <fullName evidence="18">Sensory/regulatory protein RpfC</fullName>
        <ecNumber evidence="3">2.7.13.3</ecNumber>
    </recommendedName>
    <alternativeName>
        <fullName evidence="19">Virulence sensor protein BvgS</fullName>
    </alternativeName>
</protein>
<dbReference type="eggNOG" id="COG0784">
    <property type="taxonomic scope" value="Bacteria"/>
</dbReference>
<feature type="transmembrane region" description="Helical" evidence="22">
    <location>
        <begin position="134"/>
        <end position="154"/>
    </location>
</feature>
<feature type="domain" description="Response regulatory" evidence="24">
    <location>
        <begin position="505"/>
        <end position="626"/>
    </location>
</feature>
<dbReference type="PANTHER" id="PTHR45339">
    <property type="entry name" value="HYBRID SIGNAL TRANSDUCTION HISTIDINE KINASE J"/>
    <property type="match status" value="1"/>
</dbReference>
<dbReference type="CDD" id="cd00082">
    <property type="entry name" value="HisKA"/>
    <property type="match status" value="1"/>
</dbReference>
<dbReference type="InterPro" id="IPR004358">
    <property type="entry name" value="Sig_transdc_His_kin-like_C"/>
</dbReference>
<evidence type="ECO:0000256" key="13">
    <source>
        <dbReference type="ARBA" id="ARBA00023012"/>
    </source>
</evidence>
<dbReference type="Gene3D" id="1.10.287.130">
    <property type="match status" value="1"/>
</dbReference>
<evidence type="ECO:0000256" key="10">
    <source>
        <dbReference type="ARBA" id="ARBA00022777"/>
    </source>
</evidence>
<dbReference type="Pfam" id="PF02518">
    <property type="entry name" value="HATPase_c"/>
    <property type="match status" value="1"/>
</dbReference>
<evidence type="ECO:0000256" key="8">
    <source>
        <dbReference type="ARBA" id="ARBA00022729"/>
    </source>
</evidence>
<dbReference type="InterPro" id="IPR005467">
    <property type="entry name" value="His_kinase_dom"/>
</dbReference>
<evidence type="ECO:0000256" key="21">
    <source>
        <dbReference type="PROSITE-ProRule" id="PRU00169"/>
    </source>
</evidence>
<dbReference type="STRING" id="946483.Cenrod_0532"/>
<dbReference type="SUPFAM" id="SSF47384">
    <property type="entry name" value="Homodimeric domain of signal transducing histidine kinase"/>
    <property type="match status" value="1"/>
</dbReference>
<evidence type="ECO:0000256" key="9">
    <source>
        <dbReference type="ARBA" id="ARBA00022741"/>
    </source>
</evidence>
<feature type="domain" description="Histidine kinase" evidence="23">
    <location>
        <begin position="266"/>
        <end position="488"/>
    </location>
</feature>
<dbReference type="eggNOG" id="COG2198">
    <property type="taxonomic scope" value="Bacteria"/>
</dbReference>
<accession>U5N545</accession>
<proteinExistence type="predicted"/>
<evidence type="ECO:0000256" key="7">
    <source>
        <dbReference type="ARBA" id="ARBA00022692"/>
    </source>
</evidence>
<keyword evidence="10 26" id="KW-0418">Kinase</keyword>
<evidence type="ECO:0000259" key="25">
    <source>
        <dbReference type="PROSITE" id="PS50894"/>
    </source>
</evidence>
<evidence type="ECO:0000256" key="4">
    <source>
        <dbReference type="ARBA" id="ARBA00022475"/>
    </source>
</evidence>